<dbReference type="GeneTree" id="ENSGT00390000012235"/>
<dbReference type="InterPro" id="IPR009686">
    <property type="entry name" value="Senescence/spartin_C"/>
</dbReference>
<organism evidence="3 4">
    <name type="scientific">Nothobranchius furzeri</name>
    <name type="common">Turquoise killifish</name>
    <dbReference type="NCBI Taxonomy" id="105023"/>
    <lineage>
        <taxon>Eukaryota</taxon>
        <taxon>Metazoa</taxon>
        <taxon>Chordata</taxon>
        <taxon>Craniata</taxon>
        <taxon>Vertebrata</taxon>
        <taxon>Euteleostomi</taxon>
        <taxon>Actinopterygii</taxon>
        <taxon>Neopterygii</taxon>
        <taxon>Teleostei</taxon>
        <taxon>Neoteleostei</taxon>
        <taxon>Acanthomorphata</taxon>
        <taxon>Ovalentaria</taxon>
        <taxon>Atherinomorphae</taxon>
        <taxon>Cyprinodontiformes</taxon>
        <taxon>Nothobranchiidae</taxon>
        <taxon>Nothobranchius</taxon>
    </lineage>
</organism>
<dbReference type="Gene3D" id="1.20.58.80">
    <property type="entry name" value="Phosphotransferase system, lactose/cellobiose-type IIA subunit"/>
    <property type="match status" value="1"/>
</dbReference>
<name>A0A8C6NQ76_NOTFU</name>
<dbReference type="GO" id="GO:0051301">
    <property type="term" value="P:cell division"/>
    <property type="evidence" value="ECO:0007669"/>
    <property type="project" value="TreeGrafter"/>
</dbReference>
<dbReference type="Pfam" id="PF06911">
    <property type="entry name" value="Senescence"/>
    <property type="match status" value="1"/>
</dbReference>
<evidence type="ECO:0000313" key="3">
    <source>
        <dbReference type="Ensembl" id="ENSNFUP00015017459.1"/>
    </source>
</evidence>
<sequence length="606" mass="65534">NKHMPENLFTMAEPAELLLITDQYRMALQYLNRGLAAEEANQKQEAQGYYRNGRRHLTQGLEVPTGAERNQGENWDKARQLQQKMMNMMKTINNHLSDLERSPENDNELPLIDLSSELYPNLAILSQSSNSPLHHLYPTLPATSPAPISPAPPAVPNTHRLPAAALNTVTMDNPGDLPPAYTPKPTEGHRSLAGGGVWSGRSRRVARDGQELLSFPSGVQMFFVEPNGQVSSLSHPGYLRIITNEPGTGKPSTFLHVCERMYPLTADTPVLLANSGIFMFPDCMSETPGAYVGLVLSSELPAADCDMFQDLLSQLSDFRIQGQDGTGVVAMNLTTKVPLGTPNKQSETEEEKGKELIFPGWSEKMAQGILSGATRLSESFTKGATATGKAIQQGAVKIRDRITPEETPSEVSPRVTKGLDAAKQATGGAVRVSQFLVYGMSTIAGHVADKMAPHVKKHGPKLFPESMKKSQDGHASNFDAAKLVASSSVKGLCTVWSSLEDGAKHVCKSVASETVTTVKYKYGDDAAQATDTGLKSVGNIGVAANNFDNLGLLAFLKTASRRTVKTLAGSPNGELAEGKEDEKKEGQHSQPKSTDTQTKEEEKRKQ</sequence>
<protein>
    <recommendedName>
        <fullName evidence="2">MIT domain-containing protein</fullName>
    </recommendedName>
</protein>
<proteinExistence type="predicted"/>
<dbReference type="InterPro" id="IPR007330">
    <property type="entry name" value="MIT_dom"/>
</dbReference>
<evidence type="ECO:0000256" key="1">
    <source>
        <dbReference type="SAM" id="MobiDB-lite"/>
    </source>
</evidence>
<reference evidence="3" key="1">
    <citation type="submission" date="2014-08" db="EMBL/GenBank/DDBJ databases">
        <authorList>
            <person name="Senf B."/>
            <person name="Petzold A."/>
            <person name="Downie B.R."/>
            <person name="Koch P."/>
            <person name="Platzer M."/>
        </authorList>
    </citation>
    <scope>NUCLEOTIDE SEQUENCE [LARGE SCALE GENOMIC DNA]</scope>
    <source>
        <strain evidence="3">GRZ</strain>
    </source>
</reference>
<gene>
    <name evidence="3" type="primary">sparta</name>
</gene>
<dbReference type="Proteomes" id="UP000694548">
    <property type="component" value="Chromosome sgr11"/>
</dbReference>
<feature type="compositionally biased region" description="Basic and acidic residues" evidence="1">
    <location>
        <begin position="576"/>
        <end position="587"/>
    </location>
</feature>
<reference evidence="3" key="2">
    <citation type="submission" date="2025-08" db="UniProtKB">
        <authorList>
            <consortium name="Ensembl"/>
        </authorList>
    </citation>
    <scope>IDENTIFICATION</scope>
</reference>
<evidence type="ECO:0000259" key="2">
    <source>
        <dbReference type="SMART" id="SM00745"/>
    </source>
</evidence>
<dbReference type="InterPro" id="IPR036181">
    <property type="entry name" value="MIT_dom_sf"/>
</dbReference>
<dbReference type="PANTHER" id="PTHR21068">
    <property type="entry name" value="SPARTIN"/>
    <property type="match status" value="1"/>
</dbReference>
<dbReference type="AlphaFoldDB" id="A0A8C6NQ76"/>
<dbReference type="SUPFAM" id="SSF116846">
    <property type="entry name" value="MIT domain"/>
    <property type="match status" value="1"/>
</dbReference>
<evidence type="ECO:0000313" key="4">
    <source>
        <dbReference type="Proteomes" id="UP000694548"/>
    </source>
</evidence>
<feature type="compositionally biased region" description="Basic and acidic residues" evidence="1">
    <location>
        <begin position="597"/>
        <end position="606"/>
    </location>
</feature>
<keyword evidence="4" id="KW-1185">Reference proteome</keyword>
<reference evidence="3" key="3">
    <citation type="submission" date="2025-09" db="UniProtKB">
        <authorList>
            <consortium name="Ensembl"/>
        </authorList>
    </citation>
    <scope>IDENTIFICATION</scope>
</reference>
<dbReference type="InterPro" id="IPR045036">
    <property type="entry name" value="Spartin-like"/>
</dbReference>
<dbReference type="SMART" id="SM00745">
    <property type="entry name" value="MIT"/>
    <property type="match status" value="1"/>
</dbReference>
<dbReference type="GO" id="GO:0005886">
    <property type="term" value="C:plasma membrane"/>
    <property type="evidence" value="ECO:0007669"/>
    <property type="project" value="TreeGrafter"/>
</dbReference>
<feature type="region of interest" description="Disordered" evidence="1">
    <location>
        <begin position="182"/>
        <end position="201"/>
    </location>
</feature>
<accession>A0A8C6NQ76</accession>
<dbReference type="GO" id="GO:0030514">
    <property type="term" value="P:negative regulation of BMP signaling pathway"/>
    <property type="evidence" value="ECO:0007669"/>
    <property type="project" value="TreeGrafter"/>
</dbReference>
<feature type="domain" description="MIT" evidence="2">
    <location>
        <begin position="20"/>
        <end position="98"/>
    </location>
</feature>
<dbReference type="Ensembl" id="ENSNFUT00015018261.1">
    <property type="protein sequence ID" value="ENSNFUP00015017459.1"/>
    <property type="gene ID" value="ENSNFUG00015008225.1"/>
</dbReference>
<feature type="region of interest" description="Disordered" evidence="1">
    <location>
        <begin position="566"/>
        <end position="606"/>
    </location>
</feature>
<dbReference type="PANTHER" id="PTHR21068:SF43">
    <property type="entry name" value="SPARTIN"/>
    <property type="match status" value="1"/>
</dbReference>